<dbReference type="Proteomes" id="UP000824469">
    <property type="component" value="Unassembled WGS sequence"/>
</dbReference>
<evidence type="ECO:0000259" key="1">
    <source>
        <dbReference type="PROSITE" id="PS51320"/>
    </source>
</evidence>
<dbReference type="SMART" id="SM00979">
    <property type="entry name" value="TIFY"/>
    <property type="match status" value="1"/>
</dbReference>
<dbReference type="InterPro" id="IPR010399">
    <property type="entry name" value="Tify_dom"/>
</dbReference>
<sequence>EVGKNMRDSHKIGTAASMVMVGFQRRRKQLPNLDLSLSLPRETLELLNAPQQIDEFNVLTRQNAFYFRKQQEDTQLTIFYQGTVHVYNVSPGLGNAIMVLANEESNALCPNPFSTSPTGRNLQLTVTPKA</sequence>
<comment type="caution">
    <text evidence="2">The sequence shown here is derived from an EMBL/GenBank/DDBJ whole genome shotgun (WGS) entry which is preliminary data.</text>
</comment>
<feature type="non-terminal residue" evidence="2">
    <location>
        <position position="130"/>
    </location>
</feature>
<dbReference type="PROSITE" id="PS51320">
    <property type="entry name" value="TIFY"/>
    <property type="match status" value="1"/>
</dbReference>
<feature type="domain" description="Tify" evidence="1">
    <location>
        <begin position="69"/>
        <end position="103"/>
    </location>
</feature>
<feature type="non-terminal residue" evidence="2">
    <location>
        <position position="1"/>
    </location>
</feature>
<accession>A0AA38LP07</accession>
<dbReference type="EMBL" id="JAHRHJ020000001">
    <property type="protein sequence ID" value="KAH9330996.1"/>
    <property type="molecule type" value="Genomic_DNA"/>
</dbReference>
<proteinExistence type="predicted"/>
<keyword evidence="3" id="KW-1185">Reference proteome</keyword>
<protein>
    <recommendedName>
        <fullName evidence="1">Tify domain-containing protein</fullName>
    </recommendedName>
</protein>
<name>A0AA38LP07_TAXCH</name>
<reference evidence="2 3" key="1">
    <citation type="journal article" date="2021" name="Nat. Plants">
        <title>The Taxus genome provides insights into paclitaxel biosynthesis.</title>
        <authorList>
            <person name="Xiong X."/>
            <person name="Gou J."/>
            <person name="Liao Q."/>
            <person name="Li Y."/>
            <person name="Zhou Q."/>
            <person name="Bi G."/>
            <person name="Li C."/>
            <person name="Du R."/>
            <person name="Wang X."/>
            <person name="Sun T."/>
            <person name="Guo L."/>
            <person name="Liang H."/>
            <person name="Lu P."/>
            <person name="Wu Y."/>
            <person name="Zhang Z."/>
            <person name="Ro D.K."/>
            <person name="Shang Y."/>
            <person name="Huang S."/>
            <person name="Yan J."/>
        </authorList>
    </citation>
    <scope>NUCLEOTIDE SEQUENCE [LARGE SCALE GENOMIC DNA]</scope>
    <source>
        <strain evidence="2">Ta-2019</strain>
    </source>
</reference>
<dbReference type="Pfam" id="PF06200">
    <property type="entry name" value="tify"/>
    <property type="match status" value="1"/>
</dbReference>
<evidence type="ECO:0000313" key="3">
    <source>
        <dbReference type="Proteomes" id="UP000824469"/>
    </source>
</evidence>
<organism evidence="2 3">
    <name type="scientific">Taxus chinensis</name>
    <name type="common">Chinese yew</name>
    <name type="synonym">Taxus wallichiana var. chinensis</name>
    <dbReference type="NCBI Taxonomy" id="29808"/>
    <lineage>
        <taxon>Eukaryota</taxon>
        <taxon>Viridiplantae</taxon>
        <taxon>Streptophyta</taxon>
        <taxon>Embryophyta</taxon>
        <taxon>Tracheophyta</taxon>
        <taxon>Spermatophyta</taxon>
        <taxon>Pinopsida</taxon>
        <taxon>Pinidae</taxon>
        <taxon>Conifers II</taxon>
        <taxon>Cupressales</taxon>
        <taxon>Taxaceae</taxon>
        <taxon>Taxus</taxon>
    </lineage>
</organism>
<gene>
    <name evidence="2" type="ORF">KI387_003104</name>
</gene>
<evidence type="ECO:0000313" key="2">
    <source>
        <dbReference type="EMBL" id="KAH9330996.1"/>
    </source>
</evidence>
<dbReference type="AlphaFoldDB" id="A0AA38LP07"/>